<dbReference type="EMBL" id="JAGPXD010000004">
    <property type="protein sequence ID" value="KAH7358846.1"/>
    <property type="molecule type" value="Genomic_DNA"/>
</dbReference>
<sequence>MKKPVICWCQHNQVYRRMIFENKGVVPVEEWTRYWNSGGKTSLERWQKLLADLGQKGDFSSILKCKMALKPLHVNIGQFLGAQNKPQDVILFSSERRLAAYTCVRGGKISMAEAKEEIEDFSALRIMLAKVKRHRK</sequence>
<comment type="caution">
    <text evidence="1">The sequence shown here is derived from an EMBL/GenBank/DDBJ whole genome shotgun (WGS) entry which is preliminary data.</text>
</comment>
<accession>A0A8K0TET2</accession>
<dbReference type="AlphaFoldDB" id="A0A8K0TET2"/>
<dbReference type="PANTHER" id="PTHR38846:SF1">
    <property type="entry name" value="C3H1-TYPE DOMAIN-CONTAINING PROTEIN"/>
    <property type="match status" value="1"/>
</dbReference>
<keyword evidence="2" id="KW-1185">Reference proteome</keyword>
<dbReference type="OrthoDB" id="6105938at2759"/>
<gene>
    <name evidence="1" type="ORF">B0T11DRAFT_341065</name>
</gene>
<evidence type="ECO:0000313" key="1">
    <source>
        <dbReference type="EMBL" id="KAH7358846.1"/>
    </source>
</evidence>
<dbReference type="PANTHER" id="PTHR38846">
    <property type="entry name" value="C3H1-TYPE DOMAIN-CONTAINING PROTEIN"/>
    <property type="match status" value="1"/>
</dbReference>
<evidence type="ECO:0000313" key="2">
    <source>
        <dbReference type="Proteomes" id="UP000813385"/>
    </source>
</evidence>
<proteinExistence type="predicted"/>
<protein>
    <submittedName>
        <fullName evidence="1">Uncharacterized protein</fullName>
    </submittedName>
</protein>
<reference evidence="1" key="1">
    <citation type="journal article" date="2021" name="Nat. Commun.">
        <title>Genetic determinants of endophytism in the Arabidopsis root mycobiome.</title>
        <authorList>
            <person name="Mesny F."/>
            <person name="Miyauchi S."/>
            <person name="Thiergart T."/>
            <person name="Pickel B."/>
            <person name="Atanasova L."/>
            <person name="Karlsson M."/>
            <person name="Huettel B."/>
            <person name="Barry K.W."/>
            <person name="Haridas S."/>
            <person name="Chen C."/>
            <person name="Bauer D."/>
            <person name="Andreopoulos W."/>
            <person name="Pangilinan J."/>
            <person name="LaButti K."/>
            <person name="Riley R."/>
            <person name="Lipzen A."/>
            <person name="Clum A."/>
            <person name="Drula E."/>
            <person name="Henrissat B."/>
            <person name="Kohler A."/>
            <person name="Grigoriev I.V."/>
            <person name="Martin F.M."/>
            <person name="Hacquard S."/>
        </authorList>
    </citation>
    <scope>NUCLEOTIDE SEQUENCE</scope>
    <source>
        <strain evidence="1">MPI-CAGE-AT-0016</strain>
    </source>
</reference>
<name>A0A8K0TET2_9PEZI</name>
<organism evidence="1 2">
    <name type="scientific">Plectosphaerella cucumerina</name>
    <dbReference type="NCBI Taxonomy" id="40658"/>
    <lineage>
        <taxon>Eukaryota</taxon>
        <taxon>Fungi</taxon>
        <taxon>Dikarya</taxon>
        <taxon>Ascomycota</taxon>
        <taxon>Pezizomycotina</taxon>
        <taxon>Sordariomycetes</taxon>
        <taxon>Hypocreomycetidae</taxon>
        <taxon>Glomerellales</taxon>
        <taxon>Plectosphaerellaceae</taxon>
        <taxon>Plectosphaerella</taxon>
    </lineage>
</organism>
<dbReference type="Proteomes" id="UP000813385">
    <property type="component" value="Unassembled WGS sequence"/>
</dbReference>